<evidence type="ECO:0000256" key="2">
    <source>
        <dbReference type="ARBA" id="ARBA00006275"/>
    </source>
</evidence>
<accession>A0A1T5DGV6</accession>
<sequence length="483" mass="53954">MKNIKLIKTSGLILATALLWLSSCEDFLKEDPQDRIAQDRFYQTAEDATAAVNSVYSNLGSTSSGPEGIYHSTTWIAAGLASDELINKQEGAIANDQLATFSWNAENGNVGTIWRIHYKTITLANIAIERIPPIQMDETLKNRLVNEAKFLRALAYFNLVRMFGNVPLLTKEEEPLNPGVADTDAVYAQIISDLQSAEALPLDGAIQEGRATSGAAKALMAKVYLTRKDFQNASAKALEVIQSNKYALWPNFADAFKHPNRNGKEALFSVSFGDGGGSISFWEFGQFNVRLLPPELSKEIAGIRNTQGWQAATKDLYNSFTDQDERKKVTFLTEFVNDKGAIIKLNDIYIQKYWDRTAEPVAGDSQQDFPVIRYPDVLLTYAEAQAELGNAAIANQYVNLVRKRAKLAEVNLSGAALKEEILDQRRKEFVAEGHRWYDLVRTNTLEAKVQKAKSVTVKPIYYLFPLPQRERDVNPELPQNPGY</sequence>
<dbReference type="InterPro" id="IPR012944">
    <property type="entry name" value="SusD_RagB_dom"/>
</dbReference>
<dbReference type="Pfam" id="PF14322">
    <property type="entry name" value="SusD-like_3"/>
    <property type="match status" value="1"/>
</dbReference>
<name>A0A1T5DGV6_9BACT</name>
<keyword evidence="3" id="KW-0732">Signal</keyword>
<dbReference type="OrthoDB" id="691907at2"/>
<keyword evidence="5" id="KW-0998">Cell outer membrane</keyword>
<dbReference type="InterPro" id="IPR011990">
    <property type="entry name" value="TPR-like_helical_dom_sf"/>
</dbReference>
<gene>
    <name evidence="8" type="ORF">SAMN05660293_01604</name>
</gene>
<evidence type="ECO:0000313" key="8">
    <source>
        <dbReference type="EMBL" id="SKB70934.1"/>
    </source>
</evidence>
<dbReference type="PROSITE" id="PS51257">
    <property type="entry name" value="PROKAR_LIPOPROTEIN"/>
    <property type="match status" value="1"/>
</dbReference>
<feature type="domain" description="SusD-like N-terminal" evidence="7">
    <location>
        <begin position="94"/>
        <end position="225"/>
    </location>
</feature>
<protein>
    <submittedName>
        <fullName evidence="8">Starch-binding associating with outer membrane</fullName>
    </submittedName>
</protein>
<evidence type="ECO:0000256" key="5">
    <source>
        <dbReference type="ARBA" id="ARBA00023237"/>
    </source>
</evidence>
<dbReference type="RefSeq" id="WP_141110238.1">
    <property type="nucleotide sequence ID" value="NZ_FUZA01000002.1"/>
</dbReference>
<dbReference type="SUPFAM" id="SSF48452">
    <property type="entry name" value="TPR-like"/>
    <property type="match status" value="1"/>
</dbReference>
<feature type="domain" description="RagB/SusD" evidence="6">
    <location>
        <begin position="348"/>
        <end position="483"/>
    </location>
</feature>
<dbReference type="GO" id="GO:0009279">
    <property type="term" value="C:cell outer membrane"/>
    <property type="evidence" value="ECO:0007669"/>
    <property type="project" value="UniProtKB-SubCell"/>
</dbReference>
<dbReference type="Proteomes" id="UP000190897">
    <property type="component" value="Unassembled WGS sequence"/>
</dbReference>
<evidence type="ECO:0000313" key="9">
    <source>
        <dbReference type="Proteomes" id="UP000190897"/>
    </source>
</evidence>
<dbReference type="Gene3D" id="1.25.40.390">
    <property type="match status" value="1"/>
</dbReference>
<keyword evidence="4" id="KW-0472">Membrane</keyword>
<dbReference type="InterPro" id="IPR033985">
    <property type="entry name" value="SusD-like_N"/>
</dbReference>
<dbReference type="CDD" id="cd08977">
    <property type="entry name" value="SusD"/>
    <property type="match status" value="1"/>
</dbReference>
<organism evidence="8 9">
    <name type="scientific">Dyadobacter psychrophilus</name>
    <dbReference type="NCBI Taxonomy" id="651661"/>
    <lineage>
        <taxon>Bacteria</taxon>
        <taxon>Pseudomonadati</taxon>
        <taxon>Bacteroidota</taxon>
        <taxon>Cytophagia</taxon>
        <taxon>Cytophagales</taxon>
        <taxon>Spirosomataceae</taxon>
        <taxon>Dyadobacter</taxon>
    </lineage>
</organism>
<dbReference type="EMBL" id="FUZA01000002">
    <property type="protein sequence ID" value="SKB70934.1"/>
    <property type="molecule type" value="Genomic_DNA"/>
</dbReference>
<comment type="subcellular location">
    <subcellularLocation>
        <location evidence="1">Cell outer membrane</location>
    </subcellularLocation>
</comment>
<evidence type="ECO:0000256" key="4">
    <source>
        <dbReference type="ARBA" id="ARBA00023136"/>
    </source>
</evidence>
<keyword evidence="9" id="KW-1185">Reference proteome</keyword>
<dbReference type="STRING" id="651661.SAMN05660293_01604"/>
<reference evidence="9" key="1">
    <citation type="submission" date="2017-02" db="EMBL/GenBank/DDBJ databases">
        <authorList>
            <person name="Varghese N."/>
            <person name="Submissions S."/>
        </authorList>
    </citation>
    <scope>NUCLEOTIDE SEQUENCE [LARGE SCALE GENOMIC DNA]</scope>
    <source>
        <strain evidence="9">DSM 22270</strain>
    </source>
</reference>
<comment type="similarity">
    <text evidence="2">Belongs to the SusD family.</text>
</comment>
<proteinExistence type="inferred from homology"/>
<dbReference type="Pfam" id="PF07980">
    <property type="entry name" value="SusD_RagB"/>
    <property type="match status" value="1"/>
</dbReference>
<evidence type="ECO:0000256" key="1">
    <source>
        <dbReference type="ARBA" id="ARBA00004442"/>
    </source>
</evidence>
<evidence type="ECO:0000259" key="6">
    <source>
        <dbReference type="Pfam" id="PF07980"/>
    </source>
</evidence>
<evidence type="ECO:0000259" key="7">
    <source>
        <dbReference type="Pfam" id="PF14322"/>
    </source>
</evidence>
<dbReference type="AlphaFoldDB" id="A0A1T5DGV6"/>
<evidence type="ECO:0000256" key="3">
    <source>
        <dbReference type="ARBA" id="ARBA00022729"/>
    </source>
</evidence>